<proteinExistence type="predicted"/>
<dbReference type="EMBL" id="JAPEVB010000002">
    <property type="protein sequence ID" value="KAJ4394336.1"/>
    <property type="molecule type" value="Genomic_DNA"/>
</dbReference>
<evidence type="ECO:0000313" key="5">
    <source>
        <dbReference type="Proteomes" id="UP001140453"/>
    </source>
</evidence>
<accession>A0A9W8YYX5</accession>
<feature type="transmembrane region" description="Helical" evidence="1">
    <location>
        <begin position="222"/>
        <end position="240"/>
    </location>
</feature>
<sequence length="419" mass="44383">MQTPLALTTAIAALLSATSVSADALSTCASSATDVCYAIGVPTTTASETTGNMYIQISAPTTYTWVALGMGTQEMAGANMFILYTDGTGNVTVSSRQGTGETTPKYSASTASDIQLMSGSGVTNGKMVANILCTNCKSWSGGSLSTTSTSVAMIGAWKSGASLDSTDPSASISYHDAHTAFDLDLTQATLTTDSNPFTSAATTTTTGSSGVTQAARPDPKVIYAHGLGMALVFVVLYPLGSALMPMLGKWKLHAGFQIVAWLGMWAFFGLGVYGAQVRNLLFNNSHTLFGTVVVCLLAIQPALGQLHHSHFMKTGGRGIVSYVHLWWGRILLVLGTINGGLGFQLTHTSHGWITAYSIIAVVFYLFYAVVKVFTAMRHQRRSGNMGKMMSPRTGYSVERADDEVPMNSYNSQRIVYPGK</sequence>
<dbReference type="Pfam" id="PF10348">
    <property type="entry name" value="DUF2427"/>
    <property type="match status" value="1"/>
</dbReference>
<dbReference type="OrthoDB" id="19261at2759"/>
<feature type="transmembrane region" description="Helical" evidence="1">
    <location>
        <begin position="319"/>
        <end position="341"/>
    </location>
</feature>
<dbReference type="InterPro" id="IPR015920">
    <property type="entry name" value="Cellobiose_DH-like_cyt"/>
</dbReference>
<dbReference type="SUPFAM" id="SSF49344">
    <property type="entry name" value="CBD9-like"/>
    <property type="match status" value="1"/>
</dbReference>
<keyword evidence="1" id="KW-0472">Membrane</keyword>
<dbReference type="SMART" id="SM00664">
    <property type="entry name" value="DoH"/>
    <property type="match status" value="1"/>
</dbReference>
<gene>
    <name evidence="4" type="ORF">N0V93_003553</name>
</gene>
<evidence type="ECO:0000256" key="1">
    <source>
        <dbReference type="SAM" id="Phobius"/>
    </source>
</evidence>
<organism evidence="4 5">
    <name type="scientific">Gnomoniopsis smithogilvyi</name>
    <dbReference type="NCBI Taxonomy" id="1191159"/>
    <lineage>
        <taxon>Eukaryota</taxon>
        <taxon>Fungi</taxon>
        <taxon>Dikarya</taxon>
        <taxon>Ascomycota</taxon>
        <taxon>Pezizomycotina</taxon>
        <taxon>Sordariomycetes</taxon>
        <taxon>Sordariomycetidae</taxon>
        <taxon>Diaporthales</taxon>
        <taxon>Gnomoniaceae</taxon>
        <taxon>Gnomoniopsis</taxon>
    </lineage>
</organism>
<keyword evidence="2" id="KW-0732">Signal</keyword>
<dbReference type="Gene3D" id="2.60.40.1210">
    <property type="entry name" value="Cellobiose dehydrogenase, cytochrome domain"/>
    <property type="match status" value="1"/>
</dbReference>
<keyword evidence="1" id="KW-0812">Transmembrane</keyword>
<keyword evidence="1" id="KW-1133">Transmembrane helix</keyword>
<comment type="caution">
    <text evidence="4">The sequence shown here is derived from an EMBL/GenBank/DDBJ whole genome shotgun (WGS) entry which is preliminary data.</text>
</comment>
<feature type="signal peptide" evidence="2">
    <location>
        <begin position="1"/>
        <end position="22"/>
    </location>
</feature>
<dbReference type="PROSITE" id="PS50836">
    <property type="entry name" value="DOMON"/>
    <property type="match status" value="1"/>
</dbReference>
<feature type="transmembrane region" description="Helical" evidence="1">
    <location>
        <begin position="353"/>
        <end position="373"/>
    </location>
</feature>
<dbReference type="Pfam" id="PF16010">
    <property type="entry name" value="CDH-cyt"/>
    <property type="match status" value="1"/>
</dbReference>
<evidence type="ECO:0000313" key="4">
    <source>
        <dbReference type="EMBL" id="KAJ4394336.1"/>
    </source>
</evidence>
<feature type="transmembrane region" description="Helical" evidence="1">
    <location>
        <begin position="287"/>
        <end position="307"/>
    </location>
</feature>
<reference evidence="4" key="1">
    <citation type="submission" date="2022-10" db="EMBL/GenBank/DDBJ databases">
        <title>Tapping the CABI collections for fungal endophytes: first genome assemblies for Collariella, Neodidymelliopsis, Ascochyta clinopodiicola, Didymella pomorum, Didymosphaeria variabile, Neocosmospora piperis and Neocucurbitaria cava.</title>
        <authorList>
            <person name="Hill R."/>
        </authorList>
    </citation>
    <scope>NUCLEOTIDE SEQUENCE</scope>
    <source>
        <strain evidence="4">IMI 355082</strain>
    </source>
</reference>
<dbReference type="CDD" id="cd09630">
    <property type="entry name" value="CDH_like_cytochrome"/>
    <property type="match status" value="1"/>
</dbReference>
<dbReference type="PANTHER" id="PTHR47797">
    <property type="entry name" value="DEHYDROGENASE, PUTATIVE (AFU_ORTHOLOGUE AFUA_8G05805)-RELATED"/>
    <property type="match status" value="1"/>
</dbReference>
<feature type="domain" description="DOMON" evidence="3">
    <location>
        <begin position="37"/>
        <end position="160"/>
    </location>
</feature>
<dbReference type="CDD" id="cd08760">
    <property type="entry name" value="Cyt_b561_FRRS1_like"/>
    <property type="match status" value="1"/>
</dbReference>
<dbReference type="AlphaFoldDB" id="A0A9W8YYX5"/>
<keyword evidence="5" id="KW-1185">Reference proteome</keyword>
<name>A0A9W8YYX5_9PEZI</name>
<evidence type="ECO:0000259" key="3">
    <source>
        <dbReference type="PROSITE" id="PS50836"/>
    </source>
</evidence>
<feature type="chain" id="PRO_5040895694" description="DOMON domain-containing protein" evidence="2">
    <location>
        <begin position="23"/>
        <end position="419"/>
    </location>
</feature>
<dbReference type="Proteomes" id="UP001140453">
    <property type="component" value="Unassembled WGS sequence"/>
</dbReference>
<protein>
    <recommendedName>
        <fullName evidence="3">DOMON domain-containing protein</fullName>
    </recommendedName>
</protein>
<dbReference type="PANTHER" id="PTHR47797:SF4">
    <property type="entry name" value="DOMON DOMAIN-CONTAINING PROTEIN"/>
    <property type="match status" value="1"/>
</dbReference>
<feature type="transmembrane region" description="Helical" evidence="1">
    <location>
        <begin position="252"/>
        <end position="275"/>
    </location>
</feature>
<evidence type="ECO:0000256" key="2">
    <source>
        <dbReference type="SAM" id="SignalP"/>
    </source>
</evidence>
<dbReference type="InterPro" id="IPR018825">
    <property type="entry name" value="DUF2427"/>
</dbReference>
<dbReference type="InterPro" id="IPR005018">
    <property type="entry name" value="DOMON_domain"/>
</dbReference>